<accession>A0ABU7BK85</accession>
<sequence>MEDSPSPPALSNYSSMRLCSTNQRQVCISPRLIILQGSALKDLHPCNPQFCSCTLTLLHPVSTIWLPNSFQISSGLHSTTRIGSQGEDISKSNPKMCIQAHVILSIHVFHWGQSAKEINTH</sequence>
<reference evidence="1 2" key="1">
    <citation type="submission" date="2021-07" db="EMBL/GenBank/DDBJ databases">
        <authorList>
            <person name="Palmer J.M."/>
        </authorList>
    </citation>
    <scope>NUCLEOTIDE SEQUENCE [LARGE SCALE GENOMIC DNA]</scope>
    <source>
        <strain evidence="1 2">AT_MEX2019</strain>
        <tissue evidence="1">Muscle</tissue>
    </source>
</reference>
<evidence type="ECO:0000313" key="1">
    <source>
        <dbReference type="EMBL" id="MED6249879.1"/>
    </source>
</evidence>
<gene>
    <name evidence="1" type="ORF">ATANTOWER_021071</name>
</gene>
<keyword evidence="2" id="KW-1185">Reference proteome</keyword>
<comment type="caution">
    <text evidence="1">The sequence shown here is derived from an EMBL/GenBank/DDBJ whole genome shotgun (WGS) entry which is preliminary data.</text>
</comment>
<name>A0ABU7BK85_9TELE</name>
<evidence type="ECO:0000313" key="2">
    <source>
        <dbReference type="Proteomes" id="UP001345963"/>
    </source>
</evidence>
<proteinExistence type="predicted"/>
<dbReference type="EMBL" id="JAHUTI010053674">
    <property type="protein sequence ID" value="MED6249879.1"/>
    <property type="molecule type" value="Genomic_DNA"/>
</dbReference>
<protein>
    <submittedName>
        <fullName evidence="1">Uncharacterized protein</fullName>
    </submittedName>
</protein>
<organism evidence="1 2">
    <name type="scientific">Ataeniobius toweri</name>
    <dbReference type="NCBI Taxonomy" id="208326"/>
    <lineage>
        <taxon>Eukaryota</taxon>
        <taxon>Metazoa</taxon>
        <taxon>Chordata</taxon>
        <taxon>Craniata</taxon>
        <taxon>Vertebrata</taxon>
        <taxon>Euteleostomi</taxon>
        <taxon>Actinopterygii</taxon>
        <taxon>Neopterygii</taxon>
        <taxon>Teleostei</taxon>
        <taxon>Neoteleostei</taxon>
        <taxon>Acanthomorphata</taxon>
        <taxon>Ovalentaria</taxon>
        <taxon>Atherinomorphae</taxon>
        <taxon>Cyprinodontiformes</taxon>
        <taxon>Goodeidae</taxon>
        <taxon>Ataeniobius</taxon>
    </lineage>
</organism>
<dbReference type="Proteomes" id="UP001345963">
    <property type="component" value="Unassembled WGS sequence"/>
</dbReference>